<dbReference type="Pfam" id="PF00504">
    <property type="entry name" value="Chloroa_b-bind"/>
    <property type="match status" value="1"/>
</dbReference>
<feature type="binding site" evidence="10">
    <location>
        <position position="3"/>
    </location>
    <ligand>
        <name>chlorophyll a</name>
        <dbReference type="ChEBI" id="CHEBI:58416"/>
        <label>1</label>
    </ligand>
</feature>
<evidence type="ECO:0000256" key="5">
    <source>
        <dbReference type="ARBA" id="ARBA00022528"/>
    </source>
</evidence>
<gene>
    <name evidence="12" type="primary">Sb0010s017110</name>
    <name evidence="12" type="ORF">SORBIDRAFT_0010s017110</name>
</gene>
<organism evidence="12">
    <name type="scientific">Sorghum bicolor</name>
    <name type="common">Sorghum</name>
    <name type="synonym">Sorghum vulgare</name>
    <dbReference type="NCBI Taxonomy" id="4558"/>
    <lineage>
        <taxon>Eukaryota</taxon>
        <taxon>Viridiplantae</taxon>
        <taxon>Streptophyta</taxon>
        <taxon>Embryophyta</taxon>
        <taxon>Tracheophyta</taxon>
        <taxon>Spermatophyta</taxon>
        <taxon>Magnoliopsida</taxon>
        <taxon>Liliopsida</taxon>
        <taxon>Poales</taxon>
        <taxon>Poaceae</taxon>
        <taxon>PACMAD clade</taxon>
        <taxon>Panicoideae</taxon>
        <taxon>Andropogonodae</taxon>
        <taxon>Andropogoneae</taxon>
        <taxon>Sorghinae</taxon>
        <taxon>Sorghum</taxon>
    </lineage>
</organism>
<protein>
    <recommendedName>
        <fullName evidence="11">Chlorophyll a-b binding protein, chloroplastic</fullName>
    </recommendedName>
</protein>
<comment type="subunit">
    <text evidence="3">The LHC complex consists of chlorophyll a-b binding proteins.</text>
</comment>
<evidence type="ECO:0000256" key="3">
    <source>
        <dbReference type="ARBA" id="ARBA00011769"/>
    </source>
</evidence>
<dbReference type="GO" id="GO:0009522">
    <property type="term" value="C:photosystem I"/>
    <property type="evidence" value="ECO:0007669"/>
    <property type="project" value="UniProtKB-KW"/>
</dbReference>
<dbReference type="InterPro" id="IPR001344">
    <property type="entry name" value="Chloro_AB-bd_pln"/>
</dbReference>
<dbReference type="Gene3D" id="1.10.3460.10">
    <property type="entry name" value="Chlorophyll a/b binding protein domain"/>
    <property type="match status" value="1"/>
</dbReference>
<evidence type="ECO:0000256" key="1">
    <source>
        <dbReference type="ARBA" id="ARBA00003803"/>
    </source>
</evidence>
<reference evidence="12" key="1">
    <citation type="journal article" date="2009" name="Nature">
        <title>The Sorghum bicolor genome and the diversification of grasses.</title>
        <authorList>
            <person name="Paterson A.H."/>
            <person name="Bowers J.E."/>
            <person name="Bruggmann R."/>
            <person name="Dubchak I."/>
            <person name="Grimwood J."/>
            <person name="Gundlach H."/>
            <person name="Haberer G."/>
            <person name="Hellsten U."/>
            <person name="Mitros T."/>
            <person name="Poliakov A."/>
            <person name="Schmutz J."/>
            <person name="Spannagl M."/>
            <person name="Tang H."/>
            <person name="Wang X."/>
            <person name="Wicker T."/>
            <person name="Bharti A.K."/>
            <person name="Chapman J."/>
            <person name="Feltus F.A."/>
            <person name="Gowik U."/>
            <person name="Grigoriev I.V."/>
            <person name="Lyons E."/>
            <person name="Maher C.A."/>
            <person name="Martis M."/>
            <person name="Narechania A."/>
            <person name="Otillar R.P."/>
            <person name="Penning B.W."/>
            <person name="Salamov A.A."/>
            <person name="Wang Y."/>
            <person name="Zhang L."/>
            <person name="Carpita N.C."/>
            <person name="Freeling M."/>
            <person name="Gingle A.R."/>
            <person name="Hash C.T."/>
            <person name="Keller B."/>
            <person name="Klein P."/>
            <person name="Kresovich S."/>
            <person name="McCann M.C."/>
            <person name="Ming R."/>
            <person name="Peterson D.G."/>
            <person name="Mehboob-ur-Rahman"/>
            <person name="Ware D."/>
            <person name="Westhoff P."/>
            <person name="Mayer K.F."/>
            <person name="Messing J."/>
            <person name="Rokhsar D.S."/>
        </authorList>
    </citation>
    <scope>NUCLEOTIDE SEQUENCE [LARGE SCALE GENOMIC DNA]</scope>
</reference>
<evidence type="ECO:0000256" key="7">
    <source>
        <dbReference type="ARBA" id="ARBA00022640"/>
    </source>
</evidence>
<keyword evidence="9 11" id="KW-0157">Chromophore</keyword>
<keyword evidence="5 11" id="KW-0150">Chloroplast</keyword>
<keyword evidence="6 11" id="KW-0602">Photosynthesis</keyword>
<dbReference type="GO" id="GO:0016168">
    <property type="term" value="F:chlorophyll binding"/>
    <property type="evidence" value="ECO:0007669"/>
    <property type="project" value="UniProtKB-KW"/>
</dbReference>
<dbReference type="GO" id="GO:0009535">
    <property type="term" value="C:chloroplast thylakoid membrane"/>
    <property type="evidence" value="ECO:0007669"/>
    <property type="project" value="UniProtKB-SubCell"/>
</dbReference>
<keyword evidence="11" id="KW-0603">Photosystem I</keyword>
<proteinExistence type="inferred from homology"/>
<evidence type="ECO:0000256" key="10">
    <source>
        <dbReference type="PIRSR" id="PIRSR601344-1"/>
    </source>
</evidence>
<comment type="subcellular location">
    <subcellularLocation>
        <location evidence="2 11">Plastid</location>
        <location evidence="2 11">Chloroplast thylakoid membrane</location>
    </subcellularLocation>
</comment>
<dbReference type="EMBL" id="GL002604">
    <property type="protein sequence ID" value="EES20109.1"/>
    <property type="molecule type" value="Genomic_DNA"/>
</dbReference>
<keyword evidence="7 11" id="KW-0934">Plastid</keyword>
<accession>C6JRK9</accession>
<dbReference type="HOGENOM" id="CLU_2042236_0_0_1"/>
<comment type="similarity">
    <text evidence="11">Belongs to the light-harvesting chlorophyll a/b-binding (LHC) protein family.</text>
</comment>
<dbReference type="AlphaFoldDB" id="C6JRK9"/>
<evidence type="ECO:0000256" key="11">
    <source>
        <dbReference type="RuleBase" id="RU363080"/>
    </source>
</evidence>
<evidence type="ECO:0000256" key="2">
    <source>
        <dbReference type="ARBA" id="ARBA00004334"/>
    </source>
</evidence>
<evidence type="ECO:0000256" key="4">
    <source>
        <dbReference type="ARBA" id="ARBA00022494"/>
    </source>
</evidence>
<sequence length="121" mass="13988">MMHGWWAMLAAAGILIPDLLVRCGFINTGYLWFDAGSREYFVDPWTLFVLQMALVGWAESRRCADFLRRSCVDIEPCFANRKNPVLDIGYPGGVWFDWPNWGWHEPSISKRIQAARVREHG</sequence>
<dbReference type="SUPFAM" id="SSF103511">
    <property type="entry name" value="Chlorophyll a-b binding protein"/>
    <property type="match status" value="1"/>
</dbReference>
<evidence type="ECO:0000313" key="12">
    <source>
        <dbReference type="EMBL" id="EES20109.1"/>
    </source>
</evidence>
<dbReference type="PANTHER" id="PTHR21649">
    <property type="entry name" value="CHLOROPHYLL A/B BINDING PROTEIN"/>
    <property type="match status" value="1"/>
</dbReference>
<dbReference type="GO" id="GO:0009523">
    <property type="term" value="C:photosystem II"/>
    <property type="evidence" value="ECO:0007669"/>
    <property type="project" value="UniProtKB-KW"/>
</dbReference>
<dbReference type="GO" id="GO:0009765">
    <property type="term" value="P:photosynthesis, light harvesting"/>
    <property type="evidence" value="ECO:0007669"/>
    <property type="project" value="InterPro"/>
</dbReference>
<evidence type="ECO:0000256" key="8">
    <source>
        <dbReference type="ARBA" id="ARBA00022946"/>
    </source>
</evidence>
<evidence type="ECO:0000256" key="6">
    <source>
        <dbReference type="ARBA" id="ARBA00022531"/>
    </source>
</evidence>
<dbReference type="InterPro" id="IPR022796">
    <property type="entry name" value="Chloroa_b-bind"/>
</dbReference>
<comment type="function">
    <text evidence="1 11">The light-harvesting complex (LHC) functions as a light receptor, it captures and delivers excitation energy to photosystems with which it is closely associated.</text>
</comment>
<keyword evidence="11" id="KW-0604">Photosystem II</keyword>
<evidence type="ECO:0000256" key="9">
    <source>
        <dbReference type="ARBA" id="ARBA00022991"/>
    </source>
</evidence>
<keyword evidence="8" id="KW-0809">Transit peptide</keyword>
<keyword evidence="11" id="KW-0793">Thylakoid</keyword>
<keyword evidence="4 10" id="KW-0148">Chlorophyll</keyword>
<name>C6JRK9_SORBI</name>
<dbReference type="ExpressionAtlas" id="C6JRK9">
    <property type="expression patterns" value="baseline and differential"/>
</dbReference>